<keyword evidence="4 6" id="KW-1133">Transmembrane helix</keyword>
<comment type="caution">
    <text evidence="8">The sequence shown here is derived from an EMBL/GenBank/DDBJ whole genome shotgun (WGS) entry which is preliminary data.</text>
</comment>
<dbReference type="NCBIfam" id="NF007699">
    <property type="entry name" value="PRK10381.1"/>
    <property type="match status" value="1"/>
</dbReference>
<sequence>MPSLNVKQEKNQSFAGYSLPPANSHEIDLFSLIEVLWQAKRRILATVFAFACVGLLLSFLLPQKWTSQAIVTPAESVQWQGLERTLTALRVLDMEVSVDRGSVFNLFIKKFSSPSLLEEYLRSSPYVMDQLKGAQIDEQDLHRAIVLLSEKMKAVDSNVGKKNETSLFTSWTLSFTAPTREEAQKVLAGYIQYISDIVVKETLENIRNQLEIKTRYEQEKLAMDRVRLKNQLDANIQRLHYSLEIANAAGIKRPVYSNGQAVKDDPDFSISLGADGISRKLEIEKGVTDVAEIDGDLRNRQYHVEQLAAMNVSDVKFTPFKYQLSPSLPVKKDGPGKAVIIILAVLIGGMMACGGVLLRHAMVSRKMENALAIDERLV</sequence>
<dbReference type="PANTHER" id="PTHR32309:SF13">
    <property type="entry name" value="FERRIC ENTEROBACTIN TRANSPORT PROTEIN FEPE"/>
    <property type="match status" value="1"/>
</dbReference>
<dbReference type="GO" id="GO:0005886">
    <property type="term" value="C:plasma membrane"/>
    <property type="evidence" value="ECO:0007669"/>
    <property type="project" value="UniProtKB-SubCell"/>
</dbReference>
<evidence type="ECO:0000256" key="4">
    <source>
        <dbReference type="ARBA" id="ARBA00022989"/>
    </source>
</evidence>
<evidence type="ECO:0000313" key="8">
    <source>
        <dbReference type="EMBL" id="EDH2515249.1"/>
    </source>
</evidence>
<reference evidence="8" key="1">
    <citation type="submission" date="2019-10" db="EMBL/GenBank/DDBJ databases">
        <authorList>
            <consortium name="PulseNet: The National Subtyping Network for Foodborne Disease Surveillance"/>
            <person name="Tarr C.L."/>
            <person name="Trees E."/>
            <person name="Katz L.S."/>
            <person name="Carleton-Romer H.A."/>
            <person name="Stroika S."/>
            <person name="Kucerova Z."/>
            <person name="Roache K.F."/>
            <person name="Sabol A.L."/>
            <person name="Besser J."/>
            <person name="Gerner-Smidt P."/>
        </authorList>
    </citation>
    <scope>NUCLEOTIDE SEQUENCE [LARGE SCALE GENOMIC DNA]</scope>
    <source>
        <strain evidence="8">PNUSAS109563</strain>
    </source>
</reference>
<dbReference type="AlphaFoldDB" id="A0A633I7F3"/>
<dbReference type="InterPro" id="IPR050445">
    <property type="entry name" value="Bact_polysacc_biosynth/exp"/>
</dbReference>
<dbReference type="FunFam" id="3.30.1890.10:FF:000004">
    <property type="entry name" value="LPS O-antigen length regulator"/>
    <property type="match status" value="1"/>
</dbReference>
<dbReference type="InterPro" id="IPR003856">
    <property type="entry name" value="LPS_length_determ_N"/>
</dbReference>
<dbReference type="FunFam" id="1.10.287.210:FF:000004">
    <property type="entry name" value="LPS O-antigen length regulator"/>
    <property type="match status" value="1"/>
</dbReference>
<feature type="transmembrane region" description="Helical" evidence="6">
    <location>
        <begin position="338"/>
        <end position="358"/>
    </location>
</feature>
<evidence type="ECO:0000259" key="7">
    <source>
        <dbReference type="Pfam" id="PF02706"/>
    </source>
</evidence>
<dbReference type="SUPFAM" id="SSF160355">
    <property type="entry name" value="Bacterial polysaccharide co-polymerase-like"/>
    <property type="match status" value="1"/>
</dbReference>
<evidence type="ECO:0000256" key="2">
    <source>
        <dbReference type="ARBA" id="ARBA00022475"/>
    </source>
</evidence>
<dbReference type="GO" id="GO:0004713">
    <property type="term" value="F:protein tyrosine kinase activity"/>
    <property type="evidence" value="ECO:0007669"/>
    <property type="project" value="TreeGrafter"/>
</dbReference>
<evidence type="ECO:0000256" key="6">
    <source>
        <dbReference type="SAM" id="Phobius"/>
    </source>
</evidence>
<accession>A0A633I7F3</accession>
<protein>
    <submittedName>
        <fullName evidence="8">LPS O-antigen length regulator</fullName>
    </submittedName>
</protein>
<dbReference type="PANTHER" id="PTHR32309">
    <property type="entry name" value="TYROSINE-PROTEIN KINASE"/>
    <property type="match status" value="1"/>
</dbReference>
<keyword evidence="2" id="KW-1003">Cell membrane</keyword>
<dbReference type="Gene3D" id="3.30.1890.10">
    <property type="entry name" value="FepE-like"/>
    <property type="match status" value="1"/>
</dbReference>
<comment type="subcellular location">
    <subcellularLocation>
        <location evidence="1">Cell membrane</location>
        <topology evidence="1">Multi-pass membrane protein</topology>
    </subcellularLocation>
</comment>
<feature type="transmembrane region" description="Helical" evidence="6">
    <location>
        <begin position="43"/>
        <end position="61"/>
    </location>
</feature>
<keyword evidence="3 6" id="KW-0812">Transmembrane</keyword>
<dbReference type="Gene3D" id="1.10.287.210">
    <property type="match status" value="1"/>
</dbReference>
<feature type="domain" description="Polysaccharide chain length determinant N-terminal" evidence="7">
    <location>
        <begin position="26"/>
        <end position="122"/>
    </location>
</feature>
<evidence type="ECO:0000256" key="3">
    <source>
        <dbReference type="ARBA" id="ARBA00022692"/>
    </source>
</evidence>
<proteinExistence type="predicted"/>
<keyword evidence="5 6" id="KW-0472">Membrane</keyword>
<dbReference type="Proteomes" id="UP000839618">
    <property type="component" value="Unassembled WGS sequence"/>
</dbReference>
<dbReference type="Pfam" id="PF02706">
    <property type="entry name" value="Wzz"/>
    <property type="match status" value="1"/>
</dbReference>
<gene>
    <name evidence="8" type="primary">fepE</name>
    <name evidence="8" type="ORF">GC609_08310</name>
</gene>
<evidence type="ECO:0000256" key="5">
    <source>
        <dbReference type="ARBA" id="ARBA00023136"/>
    </source>
</evidence>
<name>A0A633I7F3_SALER</name>
<organism evidence="8">
    <name type="scientific">Salmonella enterica</name>
    <name type="common">Salmonella choleraesuis</name>
    <dbReference type="NCBI Taxonomy" id="28901"/>
    <lineage>
        <taxon>Bacteria</taxon>
        <taxon>Pseudomonadati</taxon>
        <taxon>Pseudomonadota</taxon>
        <taxon>Gammaproteobacteria</taxon>
        <taxon>Enterobacterales</taxon>
        <taxon>Enterobacteriaceae</taxon>
        <taxon>Salmonella</taxon>
    </lineage>
</organism>
<dbReference type="EMBL" id="AAMGXV010000003">
    <property type="protein sequence ID" value="EDH2515249.1"/>
    <property type="molecule type" value="Genomic_DNA"/>
</dbReference>
<evidence type="ECO:0000256" key="1">
    <source>
        <dbReference type="ARBA" id="ARBA00004651"/>
    </source>
</evidence>